<evidence type="ECO:0000313" key="4">
    <source>
        <dbReference type="Proteomes" id="UP001249851"/>
    </source>
</evidence>
<dbReference type="CDD" id="cd05481">
    <property type="entry name" value="retropepsin_like_LTR_1"/>
    <property type="match status" value="1"/>
</dbReference>
<dbReference type="InterPro" id="IPR041577">
    <property type="entry name" value="RT_RNaseH_2"/>
</dbReference>
<dbReference type="Proteomes" id="UP001249851">
    <property type="component" value="Unassembled WGS sequence"/>
</dbReference>
<comment type="caution">
    <text evidence="3">The sequence shown here is derived from an EMBL/GenBank/DDBJ whole genome shotgun (WGS) entry which is preliminary data.</text>
</comment>
<evidence type="ECO:0000313" key="3">
    <source>
        <dbReference type="EMBL" id="KAK2568832.1"/>
    </source>
</evidence>
<evidence type="ECO:0000259" key="2">
    <source>
        <dbReference type="Pfam" id="PF17919"/>
    </source>
</evidence>
<dbReference type="Pfam" id="PF00078">
    <property type="entry name" value="RVT_1"/>
    <property type="match status" value="1"/>
</dbReference>
<reference evidence="3" key="2">
    <citation type="journal article" date="2023" name="Science">
        <title>Genomic signatures of disease resistance in endangered staghorn corals.</title>
        <authorList>
            <person name="Vollmer S.V."/>
            <person name="Selwyn J.D."/>
            <person name="Despard B.A."/>
            <person name="Roesel C.L."/>
        </authorList>
    </citation>
    <scope>NUCLEOTIDE SEQUENCE</scope>
    <source>
        <strain evidence="3">K2</strain>
    </source>
</reference>
<dbReference type="EMBL" id="JARQWQ010000011">
    <property type="protein sequence ID" value="KAK2568832.1"/>
    <property type="molecule type" value="Genomic_DNA"/>
</dbReference>
<dbReference type="PANTHER" id="PTHR37984">
    <property type="entry name" value="PROTEIN CBG26694"/>
    <property type="match status" value="1"/>
</dbReference>
<keyword evidence="4" id="KW-1185">Reference proteome</keyword>
<dbReference type="InterPro" id="IPR043128">
    <property type="entry name" value="Rev_trsase/Diguanyl_cyclase"/>
</dbReference>
<name>A0AAD9VCC0_ACRCE</name>
<dbReference type="AlphaFoldDB" id="A0AAD9VCC0"/>
<dbReference type="CDD" id="cd09274">
    <property type="entry name" value="RNase_HI_RT_Ty3"/>
    <property type="match status" value="1"/>
</dbReference>
<dbReference type="Gene3D" id="3.10.10.10">
    <property type="entry name" value="HIV Type 1 Reverse Transcriptase, subunit A, domain 1"/>
    <property type="match status" value="1"/>
</dbReference>
<dbReference type="PANTHER" id="PTHR37984:SF8">
    <property type="entry name" value="CCHC-TYPE DOMAIN-CONTAINING PROTEIN"/>
    <property type="match status" value="1"/>
</dbReference>
<reference evidence="3" key="1">
    <citation type="journal article" date="2023" name="G3 (Bethesda)">
        <title>Whole genome assembly and annotation of the endangered Caribbean coral Acropora cervicornis.</title>
        <authorList>
            <person name="Selwyn J.D."/>
            <person name="Vollmer S.V."/>
        </authorList>
    </citation>
    <scope>NUCLEOTIDE SEQUENCE</scope>
    <source>
        <strain evidence="3">K2</strain>
    </source>
</reference>
<proteinExistence type="predicted"/>
<dbReference type="FunFam" id="3.30.70.270:FF:000003">
    <property type="entry name" value="Transposon Ty3-G Gag-Pol polyprotein"/>
    <property type="match status" value="1"/>
</dbReference>
<dbReference type="InterPro" id="IPR000477">
    <property type="entry name" value="RT_dom"/>
</dbReference>
<evidence type="ECO:0000259" key="1">
    <source>
        <dbReference type="Pfam" id="PF00078"/>
    </source>
</evidence>
<dbReference type="CDD" id="cd01647">
    <property type="entry name" value="RT_LTR"/>
    <property type="match status" value="1"/>
</dbReference>
<sequence length="584" mass="65912">MGHFASVCPSGKLGKERVSRTRVKTIEQHEDINTEESDAYVVSDISAVTLDDSQSVTLKLVNSGSFFRFQPDTGAQCNIAPVHLYKQACNDEDSLNSRTVNITISAYRGSRIPVGGEVILKVSHDETKCKLNCKLVDSEDIRPILGRKAYLEGVGKLDGKYHMKINSKMSPIQHAVWRVLVAVYARLKEELDKMTEQEIITPVTAPTPWVSSMVVIPKPNGKLRIGLDLKELNKAIQREHYPLPTIEDVATCLHGAKIFTKLDVKNGFWHIELDQDVQHRMHELKEGMTNVEVIADDFVVVGYGETQEEAIRNHDDHLVAFLKLCKNRRLKLNMEKIRLRQKGVSFIGHMATDTGLQVDPAKGKAIVEMPAPIDKTGVQRLLGLAQYFSKFLHHQSDLTKPLRELTQKETQDNAFRHLKEAVTRTPVLRYYNVKEPITIQCDASETGLGAAPLQNGQPVANTSTALSSAETRYAQIEKELLAIVFACERFETYIYGRDVVHVDSDHKPLETIMLKPFHAAPQRLQRMLLRLQKYNIVLRYKKGCDMFLVDTLSRAYLPEVNTSELTQKLEGVDHKLLLLVSETQ</sequence>
<dbReference type="InterPro" id="IPR043502">
    <property type="entry name" value="DNA/RNA_pol_sf"/>
</dbReference>
<dbReference type="InterPro" id="IPR050951">
    <property type="entry name" value="Retrovirus_Pol_polyprotein"/>
</dbReference>
<dbReference type="SUPFAM" id="SSF56672">
    <property type="entry name" value="DNA/RNA polymerases"/>
    <property type="match status" value="1"/>
</dbReference>
<gene>
    <name evidence="3" type="ORF">P5673_006877</name>
</gene>
<organism evidence="3 4">
    <name type="scientific">Acropora cervicornis</name>
    <name type="common">Staghorn coral</name>
    <dbReference type="NCBI Taxonomy" id="6130"/>
    <lineage>
        <taxon>Eukaryota</taxon>
        <taxon>Metazoa</taxon>
        <taxon>Cnidaria</taxon>
        <taxon>Anthozoa</taxon>
        <taxon>Hexacorallia</taxon>
        <taxon>Scleractinia</taxon>
        <taxon>Astrocoeniina</taxon>
        <taxon>Acroporidae</taxon>
        <taxon>Acropora</taxon>
    </lineage>
</organism>
<dbReference type="Gene3D" id="3.30.70.270">
    <property type="match status" value="3"/>
</dbReference>
<feature type="domain" description="Reverse transcriptase/retrotransposon-derived protein RNase H-like" evidence="2">
    <location>
        <begin position="409"/>
        <end position="499"/>
    </location>
</feature>
<feature type="domain" description="Reverse transcriptase" evidence="1">
    <location>
        <begin position="216"/>
        <end position="279"/>
    </location>
</feature>
<dbReference type="Pfam" id="PF17919">
    <property type="entry name" value="RT_RNaseH_2"/>
    <property type="match status" value="1"/>
</dbReference>
<accession>A0AAD9VCC0</accession>
<protein>
    <submittedName>
        <fullName evidence="3">Retrovirus-related Pol polyprotein from transposon 297</fullName>
    </submittedName>
</protein>